<dbReference type="FunFam" id="4.10.280.10:FF:000025">
    <property type="entry name" value="protein atonal homolog 7"/>
    <property type="match status" value="1"/>
</dbReference>
<dbReference type="SUPFAM" id="SSF47459">
    <property type="entry name" value="HLH, helix-loop-helix DNA-binding domain"/>
    <property type="match status" value="1"/>
</dbReference>
<comment type="caution">
    <text evidence="10">The sequence shown here is derived from an EMBL/GenBank/DDBJ whole genome shotgun (WGS) entry which is preliminary data.</text>
</comment>
<feature type="region of interest" description="Disordered" evidence="8">
    <location>
        <begin position="24"/>
        <end position="44"/>
    </location>
</feature>
<dbReference type="Proteomes" id="UP001152803">
    <property type="component" value="Unassembled WGS sequence"/>
</dbReference>
<dbReference type="Gene3D" id="4.10.280.10">
    <property type="entry name" value="Helix-loop-helix DNA-binding domain"/>
    <property type="match status" value="1"/>
</dbReference>
<name>A0A9Q1I5S0_CONCO</name>
<feature type="compositionally biased region" description="Polar residues" evidence="8">
    <location>
        <begin position="175"/>
        <end position="187"/>
    </location>
</feature>
<dbReference type="GO" id="GO:0005634">
    <property type="term" value="C:nucleus"/>
    <property type="evidence" value="ECO:0007669"/>
    <property type="project" value="UniProtKB-SubCell"/>
</dbReference>
<feature type="domain" description="BHLH" evidence="9">
    <location>
        <begin position="43"/>
        <end position="95"/>
    </location>
</feature>
<organism evidence="10 11">
    <name type="scientific">Conger conger</name>
    <name type="common">Conger eel</name>
    <name type="synonym">Muraena conger</name>
    <dbReference type="NCBI Taxonomy" id="82655"/>
    <lineage>
        <taxon>Eukaryota</taxon>
        <taxon>Metazoa</taxon>
        <taxon>Chordata</taxon>
        <taxon>Craniata</taxon>
        <taxon>Vertebrata</taxon>
        <taxon>Euteleostomi</taxon>
        <taxon>Actinopterygii</taxon>
        <taxon>Neopterygii</taxon>
        <taxon>Teleostei</taxon>
        <taxon>Anguilliformes</taxon>
        <taxon>Congridae</taxon>
        <taxon>Conger</taxon>
    </lineage>
</organism>
<proteinExistence type="predicted"/>
<evidence type="ECO:0000259" key="9">
    <source>
        <dbReference type="PROSITE" id="PS50888"/>
    </source>
</evidence>
<evidence type="ECO:0000256" key="2">
    <source>
        <dbReference type="ARBA" id="ARBA00022473"/>
    </source>
</evidence>
<evidence type="ECO:0000256" key="6">
    <source>
        <dbReference type="ARBA" id="ARBA00023163"/>
    </source>
</evidence>
<dbReference type="InterPro" id="IPR050359">
    <property type="entry name" value="bHLH_transcription_factors"/>
</dbReference>
<dbReference type="Pfam" id="PF00010">
    <property type="entry name" value="HLH"/>
    <property type="match status" value="1"/>
</dbReference>
<dbReference type="GO" id="GO:0070888">
    <property type="term" value="F:E-box binding"/>
    <property type="evidence" value="ECO:0007669"/>
    <property type="project" value="TreeGrafter"/>
</dbReference>
<keyword evidence="3" id="KW-0221">Differentiation</keyword>
<dbReference type="GO" id="GO:0000981">
    <property type="term" value="F:DNA-binding transcription factor activity, RNA polymerase II-specific"/>
    <property type="evidence" value="ECO:0007669"/>
    <property type="project" value="TreeGrafter"/>
</dbReference>
<keyword evidence="7" id="KW-0539">Nucleus</keyword>
<dbReference type="AlphaFoldDB" id="A0A9Q1I5S0"/>
<dbReference type="InterPro" id="IPR032661">
    <property type="entry name" value="ATOH1_bHLH"/>
</dbReference>
<keyword evidence="11" id="KW-1185">Reference proteome</keyword>
<dbReference type="GO" id="GO:0046983">
    <property type="term" value="F:protein dimerization activity"/>
    <property type="evidence" value="ECO:0007669"/>
    <property type="project" value="InterPro"/>
</dbReference>
<dbReference type="PANTHER" id="PTHR19290">
    <property type="entry name" value="BASIC HELIX-LOOP-HELIX PROTEIN NEUROGENIN-RELATED"/>
    <property type="match status" value="1"/>
</dbReference>
<dbReference type="GO" id="GO:0045944">
    <property type="term" value="P:positive regulation of transcription by RNA polymerase II"/>
    <property type="evidence" value="ECO:0007669"/>
    <property type="project" value="TreeGrafter"/>
</dbReference>
<evidence type="ECO:0000256" key="7">
    <source>
        <dbReference type="ARBA" id="ARBA00023242"/>
    </source>
</evidence>
<dbReference type="InterPro" id="IPR011598">
    <property type="entry name" value="bHLH_dom"/>
</dbReference>
<feature type="compositionally biased region" description="Basic and acidic residues" evidence="8">
    <location>
        <begin position="188"/>
        <end position="203"/>
    </location>
</feature>
<dbReference type="EMBL" id="JAFJMO010000003">
    <property type="protein sequence ID" value="KAJ8282718.1"/>
    <property type="molecule type" value="Genomic_DNA"/>
</dbReference>
<keyword evidence="5" id="KW-0805">Transcription regulation</keyword>
<dbReference type="CDD" id="cd19713">
    <property type="entry name" value="bHLH_TS_ATOH1"/>
    <property type="match status" value="1"/>
</dbReference>
<dbReference type="PANTHER" id="PTHR19290:SF150">
    <property type="entry name" value="ATONAL BHLH TRANSCRIPTION FACTOR 1B"/>
    <property type="match status" value="1"/>
</dbReference>
<gene>
    <name evidence="10" type="ORF">COCON_G00052370</name>
</gene>
<keyword evidence="4" id="KW-0524">Neurogenesis</keyword>
<feature type="region of interest" description="Disordered" evidence="8">
    <location>
        <begin position="167"/>
        <end position="203"/>
    </location>
</feature>
<reference evidence="10" key="1">
    <citation type="journal article" date="2023" name="Science">
        <title>Genome structures resolve the early diversification of teleost fishes.</title>
        <authorList>
            <person name="Parey E."/>
            <person name="Louis A."/>
            <person name="Montfort J."/>
            <person name="Bouchez O."/>
            <person name="Roques C."/>
            <person name="Iampietro C."/>
            <person name="Lluch J."/>
            <person name="Castinel A."/>
            <person name="Donnadieu C."/>
            <person name="Desvignes T."/>
            <person name="Floi Bucao C."/>
            <person name="Jouanno E."/>
            <person name="Wen M."/>
            <person name="Mejri S."/>
            <person name="Dirks R."/>
            <person name="Jansen H."/>
            <person name="Henkel C."/>
            <person name="Chen W.J."/>
            <person name="Zahm M."/>
            <person name="Cabau C."/>
            <person name="Klopp C."/>
            <person name="Thompson A.W."/>
            <person name="Robinson-Rechavi M."/>
            <person name="Braasch I."/>
            <person name="Lecointre G."/>
            <person name="Bobe J."/>
            <person name="Postlethwait J.H."/>
            <person name="Berthelot C."/>
            <person name="Roest Crollius H."/>
            <person name="Guiguen Y."/>
        </authorList>
    </citation>
    <scope>NUCLEOTIDE SEQUENCE</scope>
    <source>
        <strain evidence="10">Concon-B</strain>
    </source>
</reference>
<evidence type="ECO:0000256" key="4">
    <source>
        <dbReference type="ARBA" id="ARBA00022902"/>
    </source>
</evidence>
<dbReference type="GO" id="GO:0061564">
    <property type="term" value="P:axon development"/>
    <property type="evidence" value="ECO:0007669"/>
    <property type="project" value="TreeGrafter"/>
</dbReference>
<dbReference type="GO" id="GO:0007423">
    <property type="term" value="P:sensory organ development"/>
    <property type="evidence" value="ECO:0007669"/>
    <property type="project" value="TreeGrafter"/>
</dbReference>
<evidence type="ECO:0000313" key="10">
    <source>
        <dbReference type="EMBL" id="KAJ8282718.1"/>
    </source>
</evidence>
<keyword evidence="2" id="KW-0217">Developmental protein</keyword>
<dbReference type="PROSITE" id="PS50888">
    <property type="entry name" value="BHLH"/>
    <property type="match status" value="1"/>
</dbReference>
<evidence type="ECO:0000256" key="1">
    <source>
        <dbReference type="ARBA" id="ARBA00004123"/>
    </source>
</evidence>
<keyword evidence="6" id="KW-0804">Transcription</keyword>
<feature type="region of interest" description="Disordered" evidence="8">
    <location>
        <begin position="110"/>
        <end position="137"/>
    </location>
</feature>
<accession>A0A9Q1I5S0</accession>
<evidence type="ECO:0000256" key="5">
    <source>
        <dbReference type="ARBA" id="ARBA00023015"/>
    </source>
</evidence>
<evidence type="ECO:0000256" key="8">
    <source>
        <dbReference type="SAM" id="MobiDB-lite"/>
    </source>
</evidence>
<comment type="subcellular location">
    <subcellularLocation>
        <location evidence="1">Nucleus</location>
    </subcellularLocation>
</comment>
<sequence length="203" mass="22118">MDVDLEKFIPRSKLSDSAIVAENDIDTPTGECPKQPGTGPIKHRRVAANARERRRMHGLNRAFDKLRSVIPSQENEKKLSKYDTLQMAQIYITELSELLEGVGQTECRDLNGGGGTASGHARRSQRQPSIAEGISDYTVGSTQSTVRLLSETQDPNASLGRLIILSTPKPDMGMDSNNVLSSNGSDGESSHFSDCEDGQSDRN</sequence>
<dbReference type="InterPro" id="IPR036638">
    <property type="entry name" value="HLH_DNA-bd_sf"/>
</dbReference>
<dbReference type="OrthoDB" id="6161578at2759"/>
<evidence type="ECO:0000313" key="11">
    <source>
        <dbReference type="Proteomes" id="UP001152803"/>
    </source>
</evidence>
<dbReference type="SMART" id="SM00353">
    <property type="entry name" value="HLH"/>
    <property type="match status" value="1"/>
</dbReference>
<evidence type="ECO:0000256" key="3">
    <source>
        <dbReference type="ARBA" id="ARBA00022782"/>
    </source>
</evidence>
<protein>
    <recommendedName>
        <fullName evidence="9">BHLH domain-containing protein</fullName>
    </recommendedName>
</protein>